<dbReference type="SFLD" id="SFLDS00052">
    <property type="entry name" value="Ferric_Reductase_Domain"/>
    <property type="match status" value="1"/>
</dbReference>
<evidence type="ECO:0000256" key="8">
    <source>
        <dbReference type="ARBA" id="ARBA00023004"/>
    </source>
</evidence>
<dbReference type="InterPro" id="IPR017938">
    <property type="entry name" value="Riboflavin_synthase-like_b-brl"/>
</dbReference>
<dbReference type="Gene3D" id="2.40.30.10">
    <property type="entry name" value="Translation factors"/>
    <property type="match status" value="1"/>
</dbReference>
<dbReference type="GO" id="GO:0006952">
    <property type="term" value="P:defense response"/>
    <property type="evidence" value="ECO:0007669"/>
    <property type="project" value="TreeGrafter"/>
</dbReference>
<dbReference type="PANTHER" id="PTHR11972:SF191">
    <property type="entry name" value="FAD-BINDING FR-TYPE DOMAIN-CONTAINING PROTEIN"/>
    <property type="match status" value="1"/>
</dbReference>
<dbReference type="EMBL" id="JAWDGP010001472">
    <property type="protein sequence ID" value="KAK3791463.1"/>
    <property type="molecule type" value="Genomic_DNA"/>
</dbReference>
<dbReference type="InterPro" id="IPR039261">
    <property type="entry name" value="FNR_nucleotide-bd"/>
</dbReference>
<dbReference type="SFLD" id="SFLDG01168">
    <property type="entry name" value="Ferric_reductase_subgroup_(FRE"/>
    <property type="match status" value="1"/>
</dbReference>
<dbReference type="InterPro" id="IPR013130">
    <property type="entry name" value="Fe3_Rdtase_TM_dom"/>
</dbReference>
<comment type="subcellular location">
    <subcellularLocation>
        <location evidence="1">Cell membrane</location>
        <topology evidence="1">Multi-pass membrane protein</topology>
    </subcellularLocation>
</comment>
<dbReference type="GO" id="GO:0016175">
    <property type="term" value="F:superoxide-generating NAD(P)H oxidase activity"/>
    <property type="evidence" value="ECO:0007669"/>
    <property type="project" value="TreeGrafter"/>
</dbReference>
<dbReference type="Pfam" id="PF08030">
    <property type="entry name" value="NAD_binding_6"/>
    <property type="match status" value="1"/>
</dbReference>
<dbReference type="SFLD" id="SFLDG01169">
    <property type="entry name" value="NADPH_oxidase_subgroup_(NOX)"/>
    <property type="match status" value="1"/>
</dbReference>
<dbReference type="AlphaFoldDB" id="A0AAE1APE5"/>
<sequence length="565" mass="64706">MVDWITNELPRWLVLSVWIIVNIVLFVTTYFRYLKADEYYYLRELTGSISLACARASAACLKLNTMLILLPVCRKLISIIRGSCACCPQPLRRQLDKAITYHQYLAYMICLHSAIHIGAHCFNFENLAEAQRARGNDIRNYLSLLPTSPNGTWINPIRTSDPVPIQELLKTVAGISGVVITLCLVLMVTSSTEIIRRSYFELFWFTHHIFIIYLLGFLIHGAGMIVRRQSNLDEHPPLACKDSPTTWGKAKCAVPQFEGSFPDGWIWLLVPMLIYIIERILRHVSGMQRVVITKVVTHPSRVFELRMQKKGFSAAPGQYIIIKCPSISRLEWHPFTLTSAPSDEYFSVHIRRVGDWTEELARLCHVDEGDFQEAWKLPSIHVDGPFGTATEDVLAYDVSVLVGCGIGVTPFASVLKSFWYHFCHDQRVFLQHVHLFWVCPDTSSFEWFQGLLLDLERQMRQQGTNQLLSVSVYLTRGWNANQARNIVLHDDSSVYDAVTGLHHKTQYGRPNWETVFKELADNHKGSKTGVFFCGPKQLSTTLHKLCNRFSSLEDKTKFVYNKEHF</sequence>
<evidence type="ECO:0000313" key="14">
    <source>
        <dbReference type="EMBL" id="KAK3791463.1"/>
    </source>
</evidence>
<keyword evidence="6 12" id="KW-1133">Transmembrane helix</keyword>
<keyword evidence="8" id="KW-0408">Iron</keyword>
<evidence type="ECO:0000256" key="5">
    <source>
        <dbReference type="ARBA" id="ARBA00022723"/>
    </source>
</evidence>
<evidence type="ECO:0000256" key="12">
    <source>
        <dbReference type="SAM" id="Phobius"/>
    </source>
</evidence>
<dbReference type="GO" id="GO:0043020">
    <property type="term" value="C:NADPH oxidase complex"/>
    <property type="evidence" value="ECO:0007669"/>
    <property type="project" value="TreeGrafter"/>
</dbReference>
<comment type="catalytic activity">
    <reaction evidence="11">
        <text>NADPH + 2 O2 = 2 superoxide + NADP(+) + H(+)</text>
        <dbReference type="Rhea" id="RHEA:63180"/>
        <dbReference type="ChEBI" id="CHEBI:15378"/>
        <dbReference type="ChEBI" id="CHEBI:15379"/>
        <dbReference type="ChEBI" id="CHEBI:18421"/>
        <dbReference type="ChEBI" id="CHEBI:57783"/>
        <dbReference type="ChEBI" id="CHEBI:58349"/>
    </reaction>
</comment>
<dbReference type="GO" id="GO:0046872">
    <property type="term" value="F:metal ion binding"/>
    <property type="evidence" value="ECO:0007669"/>
    <property type="project" value="UniProtKB-KW"/>
</dbReference>
<evidence type="ECO:0000256" key="3">
    <source>
        <dbReference type="ARBA" id="ARBA00022617"/>
    </source>
</evidence>
<dbReference type="PANTHER" id="PTHR11972">
    <property type="entry name" value="NADPH OXIDASE"/>
    <property type="match status" value="1"/>
</dbReference>
<keyword evidence="10" id="KW-0325">Glycoprotein</keyword>
<keyword evidence="15" id="KW-1185">Reference proteome</keyword>
<feature type="domain" description="FAD-binding FR-type" evidence="13">
    <location>
        <begin position="285"/>
        <end position="392"/>
    </location>
</feature>
<reference evidence="14" key="1">
    <citation type="journal article" date="2023" name="G3 (Bethesda)">
        <title>A reference genome for the long-term kleptoplast-retaining sea slug Elysia crispata morphotype clarki.</title>
        <authorList>
            <person name="Eastman K.E."/>
            <person name="Pendleton A.L."/>
            <person name="Shaikh M.A."/>
            <person name="Suttiyut T."/>
            <person name="Ogas R."/>
            <person name="Tomko P."/>
            <person name="Gavelis G."/>
            <person name="Widhalm J.R."/>
            <person name="Wisecaver J.H."/>
        </authorList>
    </citation>
    <scope>NUCLEOTIDE SEQUENCE</scope>
    <source>
        <strain evidence="14">ECLA1</strain>
    </source>
</reference>
<keyword evidence="7" id="KW-0560">Oxidoreductase</keyword>
<evidence type="ECO:0000256" key="4">
    <source>
        <dbReference type="ARBA" id="ARBA00022692"/>
    </source>
</evidence>
<evidence type="ECO:0000256" key="7">
    <source>
        <dbReference type="ARBA" id="ARBA00023002"/>
    </source>
</evidence>
<dbReference type="InterPro" id="IPR013121">
    <property type="entry name" value="Fe_red_NAD-bd_6"/>
</dbReference>
<keyword evidence="5" id="KW-0479">Metal-binding</keyword>
<organism evidence="14 15">
    <name type="scientific">Elysia crispata</name>
    <name type="common">lettuce slug</name>
    <dbReference type="NCBI Taxonomy" id="231223"/>
    <lineage>
        <taxon>Eukaryota</taxon>
        <taxon>Metazoa</taxon>
        <taxon>Spiralia</taxon>
        <taxon>Lophotrochozoa</taxon>
        <taxon>Mollusca</taxon>
        <taxon>Gastropoda</taxon>
        <taxon>Heterobranchia</taxon>
        <taxon>Euthyneura</taxon>
        <taxon>Panpulmonata</taxon>
        <taxon>Sacoglossa</taxon>
        <taxon>Placobranchoidea</taxon>
        <taxon>Plakobranchidae</taxon>
        <taxon>Elysia</taxon>
    </lineage>
</organism>
<dbReference type="Proteomes" id="UP001283361">
    <property type="component" value="Unassembled WGS sequence"/>
</dbReference>
<dbReference type="InterPro" id="IPR013112">
    <property type="entry name" value="FAD-bd_8"/>
</dbReference>
<evidence type="ECO:0000256" key="10">
    <source>
        <dbReference type="ARBA" id="ARBA00023180"/>
    </source>
</evidence>
<evidence type="ECO:0000256" key="1">
    <source>
        <dbReference type="ARBA" id="ARBA00004651"/>
    </source>
</evidence>
<dbReference type="SUPFAM" id="SSF52343">
    <property type="entry name" value="Ferredoxin reductase-like, C-terminal NADP-linked domain"/>
    <property type="match status" value="1"/>
</dbReference>
<comment type="caution">
    <text evidence="14">The sequence shown here is derived from an EMBL/GenBank/DDBJ whole genome shotgun (WGS) entry which is preliminary data.</text>
</comment>
<dbReference type="FunFam" id="2.40.30.10:FF:000030">
    <property type="entry name" value="cytochrome b-245 heavy chain"/>
    <property type="match status" value="1"/>
</dbReference>
<protein>
    <recommendedName>
        <fullName evidence="13">FAD-binding FR-type domain-containing protein</fullName>
    </recommendedName>
</protein>
<dbReference type="InterPro" id="IPR017927">
    <property type="entry name" value="FAD-bd_FR_type"/>
</dbReference>
<dbReference type="SUPFAM" id="SSF63380">
    <property type="entry name" value="Riboflavin synthase domain-like"/>
    <property type="match status" value="1"/>
</dbReference>
<evidence type="ECO:0000256" key="2">
    <source>
        <dbReference type="ARBA" id="ARBA00022475"/>
    </source>
</evidence>
<dbReference type="FunFam" id="3.40.50.80:FF:000004">
    <property type="entry name" value="NADPH oxidase isoform 2"/>
    <property type="match status" value="1"/>
</dbReference>
<keyword evidence="3" id="KW-0349">Heme</keyword>
<dbReference type="Pfam" id="PF01794">
    <property type="entry name" value="Ferric_reduct"/>
    <property type="match status" value="1"/>
</dbReference>
<proteinExistence type="predicted"/>
<feature type="transmembrane region" description="Helical" evidence="12">
    <location>
        <begin position="12"/>
        <end position="33"/>
    </location>
</feature>
<evidence type="ECO:0000256" key="11">
    <source>
        <dbReference type="ARBA" id="ARBA00049908"/>
    </source>
</evidence>
<dbReference type="InterPro" id="IPR000778">
    <property type="entry name" value="Cyt_b245_heavy_chain"/>
</dbReference>
<evidence type="ECO:0000259" key="13">
    <source>
        <dbReference type="PROSITE" id="PS51384"/>
    </source>
</evidence>
<keyword evidence="2" id="KW-1003">Cell membrane</keyword>
<dbReference type="PRINTS" id="PR00466">
    <property type="entry name" value="GP91PHOX"/>
</dbReference>
<evidence type="ECO:0000256" key="6">
    <source>
        <dbReference type="ARBA" id="ARBA00022989"/>
    </source>
</evidence>
<dbReference type="InterPro" id="IPR050369">
    <property type="entry name" value="RBOH/FRE"/>
</dbReference>
<dbReference type="PROSITE" id="PS51384">
    <property type="entry name" value="FAD_FR"/>
    <property type="match status" value="1"/>
</dbReference>
<dbReference type="Gene3D" id="3.40.50.80">
    <property type="entry name" value="Nucleotide-binding domain of ferredoxin-NADP reductase (FNR) module"/>
    <property type="match status" value="1"/>
</dbReference>
<keyword evidence="9 12" id="KW-0472">Membrane</keyword>
<evidence type="ECO:0000256" key="9">
    <source>
        <dbReference type="ARBA" id="ARBA00023136"/>
    </source>
</evidence>
<dbReference type="CDD" id="cd06186">
    <property type="entry name" value="NOX_Duox_like_FAD_NADP"/>
    <property type="match status" value="1"/>
</dbReference>
<dbReference type="Pfam" id="PF08022">
    <property type="entry name" value="FAD_binding_8"/>
    <property type="match status" value="1"/>
</dbReference>
<name>A0AAE1APE5_9GAST</name>
<dbReference type="GO" id="GO:0042554">
    <property type="term" value="P:superoxide anion generation"/>
    <property type="evidence" value="ECO:0007669"/>
    <property type="project" value="TreeGrafter"/>
</dbReference>
<keyword evidence="4 12" id="KW-0812">Transmembrane</keyword>
<evidence type="ECO:0000313" key="15">
    <source>
        <dbReference type="Proteomes" id="UP001283361"/>
    </source>
</evidence>
<feature type="transmembrane region" description="Helical" evidence="12">
    <location>
        <begin position="168"/>
        <end position="190"/>
    </location>
</feature>
<feature type="transmembrane region" description="Helical" evidence="12">
    <location>
        <begin position="202"/>
        <end position="226"/>
    </location>
</feature>
<gene>
    <name evidence="14" type="ORF">RRG08_046615</name>
</gene>
<accession>A0AAE1APE5</accession>